<evidence type="ECO:0000313" key="3">
    <source>
        <dbReference type="EMBL" id="KKT39163.1"/>
    </source>
</evidence>
<dbReference type="SUPFAM" id="SSF53756">
    <property type="entry name" value="UDP-Glycosyltransferase/glycogen phosphorylase"/>
    <property type="match status" value="1"/>
</dbReference>
<keyword evidence="2 3" id="KW-0808">Transferase</keyword>
<protein>
    <submittedName>
        <fullName evidence="3">Glycosyltransferase</fullName>
    </submittedName>
</protein>
<accession>A0A0G1GYA3</accession>
<dbReference type="GO" id="GO:0016757">
    <property type="term" value="F:glycosyltransferase activity"/>
    <property type="evidence" value="ECO:0007669"/>
    <property type="project" value="UniProtKB-KW"/>
</dbReference>
<gene>
    <name evidence="3" type="ORF">UW22_C0001G0074</name>
</gene>
<name>A0A0G1GYA3_9BACT</name>
<dbReference type="EMBL" id="LCHM01000001">
    <property type="protein sequence ID" value="KKT39163.1"/>
    <property type="molecule type" value="Genomic_DNA"/>
</dbReference>
<dbReference type="Proteomes" id="UP000034617">
    <property type="component" value="Unassembled WGS sequence"/>
</dbReference>
<reference evidence="3 4" key="1">
    <citation type="journal article" date="2015" name="Nature">
        <title>rRNA introns, odd ribosomes, and small enigmatic genomes across a large radiation of phyla.</title>
        <authorList>
            <person name="Brown C.T."/>
            <person name="Hug L.A."/>
            <person name="Thomas B.C."/>
            <person name="Sharon I."/>
            <person name="Castelle C.J."/>
            <person name="Singh A."/>
            <person name="Wilkins M.J."/>
            <person name="Williams K.H."/>
            <person name="Banfield J.F."/>
        </authorList>
    </citation>
    <scope>NUCLEOTIDE SEQUENCE [LARGE SCALE GENOMIC DNA]</scope>
</reference>
<evidence type="ECO:0000313" key="4">
    <source>
        <dbReference type="Proteomes" id="UP000034617"/>
    </source>
</evidence>
<comment type="caution">
    <text evidence="3">The sequence shown here is derived from an EMBL/GenBank/DDBJ whole genome shotgun (WGS) entry which is preliminary data.</text>
</comment>
<dbReference type="Gene3D" id="3.40.50.2000">
    <property type="entry name" value="Glycogen Phosphorylase B"/>
    <property type="match status" value="1"/>
</dbReference>
<dbReference type="AlphaFoldDB" id="A0A0G1GYA3"/>
<sequence length="404" mass="47184">MRVDIPSFLYNKRMTKSRRISQRVIYVNFAPYENAGKILDYLTKTFDRVVLFSFNFHRLSDKQPKSMLTVFDQGAIVQTRRLFQTPTSPSLAFILLPIRSFVIFLQIVLHTWNITHRDKPFDYFFSANAFTAWTGNVIRSLGFVGKTIFWVWDYYPPVHESKVVMFMRWLYWLFDKPASIRSDRVVFLNRHLSELRKNLGMLAKQSVYPIVEIGTYPPRVLPKKKIGKTVHLVYLGVLKRIQGLDLFFDAAHQIASNFPNLVLHVVGGGPDEEYFKNRARMCPLKVVFHGYVQKESDVDKIIRYCDIGIAPYVPDKSNVMYYSDPSKIKRYLNFGLPVITTDVFDFSSVIQKNQAGVLIPYSPLQFAKSIKTIVRKYALYHRNSWKIACTIQYKNIYKQIFDTV</sequence>
<proteinExistence type="predicted"/>
<dbReference type="PANTHER" id="PTHR12526">
    <property type="entry name" value="GLYCOSYLTRANSFERASE"/>
    <property type="match status" value="1"/>
</dbReference>
<dbReference type="PANTHER" id="PTHR12526:SF629">
    <property type="entry name" value="TEICHURONIC ACID BIOSYNTHESIS GLYCOSYLTRANSFERASE TUAH-RELATED"/>
    <property type="match status" value="1"/>
</dbReference>
<evidence type="ECO:0000256" key="1">
    <source>
        <dbReference type="ARBA" id="ARBA00022676"/>
    </source>
</evidence>
<keyword evidence="1" id="KW-0328">Glycosyltransferase</keyword>
<dbReference type="Pfam" id="PF13692">
    <property type="entry name" value="Glyco_trans_1_4"/>
    <property type="match status" value="1"/>
</dbReference>
<evidence type="ECO:0000256" key="2">
    <source>
        <dbReference type="ARBA" id="ARBA00022679"/>
    </source>
</evidence>
<organism evidence="3 4">
    <name type="scientific">Candidatus Gottesmanbacteria bacterium GW2011_GWB1_44_11c</name>
    <dbReference type="NCBI Taxonomy" id="1618447"/>
    <lineage>
        <taxon>Bacteria</taxon>
        <taxon>Candidatus Gottesmaniibacteriota</taxon>
    </lineage>
</organism>